<dbReference type="CDD" id="cd12797">
    <property type="entry name" value="M23_peptidase"/>
    <property type="match status" value="1"/>
</dbReference>
<comment type="caution">
    <text evidence="3">The sequence shown here is derived from an EMBL/GenBank/DDBJ whole genome shotgun (WGS) entry which is preliminary data.</text>
</comment>
<keyword evidence="1" id="KW-0732">Signal</keyword>
<evidence type="ECO:0000259" key="2">
    <source>
        <dbReference type="Pfam" id="PF01551"/>
    </source>
</evidence>
<dbReference type="EMBL" id="BJXR01000052">
    <property type="protein sequence ID" value="GEN11997.1"/>
    <property type="molecule type" value="Genomic_DNA"/>
</dbReference>
<protein>
    <submittedName>
        <fullName evidence="4">Peptidase family M23</fullName>
    </submittedName>
</protein>
<evidence type="ECO:0000313" key="6">
    <source>
        <dbReference type="Proteomes" id="UP000321514"/>
    </source>
</evidence>
<accession>A0A511TCW7</accession>
<feature type="domain" description="M23ase beta-sheet core" evidence="2">
    <location>
        <begin position="108"/>
        <end position="182"/>
    </location>
</feature>
<dbReference type="Pfam" id="PF01551">
    <property type="entry name" value="Peptidase_M23"/>
    <property type="match status" value="1"/>
</dbReference>
<feature type="chain" id="PRO_5023005499" evidence="1">
    <location>
        <begin position="27"/>
        <end position="220"/>
    </location>
</feature>
<proteinExistence type="predicted"/>
<organism evidence="3 6">
    <name type="scientific">Myxococcus fulvus</name>
    <dbReference type="NCBI Taxonomy" id="33"/>
    <lineage>
        <taxon>Bacteria</taxon>
        <taxon>Pseudomonadati</taxon>
        <taxon>Myxococcota</taxon>
        <taxon>Myxococcia</taxon>
        <taxon>Myxococcales</taxon>
        <taxon>Cystobacterineae</taxon>
        <taxon>Myxococcaceae</taxon>
        <taxon>Myxococcus</taxon>
    </lineage>
</organism>
<dbReference type="SUPFAM" id="SSF51261">
    <property type="entry name" value="Duplicated hybrid motif"/>
    <property type="match status" value="1"/>
</dbReference>
<name>A0A511TCW7_MYXFU</name>
<dbReference type="Proteomes" id="UP000183760">
    <property type="component" value="Unassembled WGS sequence"/>
</dbReference>
<dbReference type="InterPro" id="IPR016047">
    <property type="entry name" value="M23ase_b-sheet_dom"/>
</dbReference>
<dbReference type="PANTHER" id="PTHR21666:SF270">
    <property type="entry name" value="MUREIN HYDROLASE ACTIVATOR ENVC"/>
    <property type="match status" value="1"/>
</dbReference>
<evidence type="ECO:0000313" key="5">
    <source>
        <dbReference type="Proteomes" id="UP000183760"/>
    </source>
</evidence>
<evidence type="ECO:0000313" key="3">
    <source>
        <dbReference type="EMBL" id="GEN11997.1"/>
    </source>
</evidence>
<dbReference type="RefSeq" id="WP_245772621.1">
    <property type="nucleotide sequence ID" value="NZ_BJXR01000052.1"/>
</dbReference>
<dbReference type="Gene3D" id="2.70.70.10">
    <property type="entry name" value="Glucose Permease (Domain IIA)"/>
    <property type="match status" value="1"/>
</dbReference>
<evidence type="ECO:0000313" key="4">
    <source>
        <dbReference type="EMBL" id="SEU39058.1"/>
    </source>
</evidence>
<keyword evidence="5" id="KW-1185">Reference proteome</keyword>
<dbReference type="InterPro" id="IPR050570">
    <property type="entry name" value="Cell_wall_metabolism_enzyme"/>
</dbReference>
<reference evidence="3 6" key="2">
    <citation type="submission" date="2019-07" db="EMBL/GenBank/DDBJ databases">
        <title>Whole genome shotgun sequence of Myxococcus fulvus NBRC 100333.</title>
        <authorList>
            <person name="Hosoyama A."/>
            <person name="Uohara A."/>
            <person name="Ohji S."/>
            <person name="Ichikawa N."/>
        </authorList>
    </citation>
    <scope>NUCLEOTIDE SEQUENCE [LARGE SCALE GENOMIC DNA]</scope>
    <source>
        <strain evidence="3 6">NBRC 100333</strain>
    </source>
</reference>
<dbReference type="Proteomes" id="UP000321514">
    <property type="component" value="Unassembled WGS sequence"/>
</dbReference>
<reference evidence="4 5" key="1">
    <citation type="submission" date="2016-10" db="EMBL/GenBank/DDBJ databases">
        <authorList>
            <person name="Varghese N."/>
            <person name="Submissions S."/>
        </authorList>
    </citation>
    <scope>NUCLEOTIDE SEQUENCE [LARGE SCALE GENOMIC DNA]</scope>
    <source>
        <strain evidence="4 5">DSM 16525</strain>
    </source>
</reference>
<dbReference type="EMBL" id="FOIB01000013">
    <property type="protein sequence ID" value="SEU39058.1"/>
    <property type="molecule type" value="Genomic_DNA"/>
</dbReference>
<gene>
    <name evidence="3" type="ORF">MFU01_70340</name>
    <name evidence="4" type="ORF">SAMN05443572_113289</name>
</gene>
<dbReference type="InterPro" id="IPR011055">
    <property type="entry name" value="Dup_hybrid_motif"/>
</dbReference>
<dbReference type="STRING" id="1334629.MFUL124B02_11200"/>
<dbReference type="AlphaFoldDB" id="A0A511TCW7"/>
<dbReference type="PANTHER" id="PTHR21666">
    <property type="entry name" value="PEPTIDASE-RELATED"/>
    <property type="match status" value="1"/>
</dbReference>
<dbReference type="GO" id="GO:0004222">
    <property type="term" value="F:metalloendopeptidase activity"/>
    <property type="evidence" value="ECO:0007669"/>
    <property type="project" value="TreeGrafter"/>
</dbReference>
<evidence type="ECO:0000256" key="1">
    <source>
        <dbReference type="SAM" id="SignalP"/>
    </source>
</evidence>
<sequence length="220" mass="23428">MKTTRSMKLQALLVGAFLVAPASALAGTMFRFPMSMNPGQCASGGCYVGAYKDLGGVKDWTCQGWTYYGHLGTDFSLAGGLPAMDAGVWVISAASGTLESAVDGFYDRCLAWNKDDPNANCGIRAANYMILRHADNRRSKYFHLKKFSFQYSVGANIPCGNWIAKAGSSGASTGPHLHFEFSDPTWGTDDPYAATPGCGGTISLWTSQGSYQGLPGITCQ</sequence>
<feature type="signal peptide" evidence="1">
    <location>
        <begin position="1"/>
        <end position="26"/>
    </location>
</feature>